<evidence type="ECO:0000313" key="2">
    <source>
        <dbReference type="EMBL" id="RYT69362.1"/>
    </source>
</evidence>
<reference evidence="3 4" key="1">
    <citation type="submission" date="2018-06" db="EMBL/GenBank/DDBJ databases">
        <authorList>
            <consortium name="Pathogen Informatics"/>
            <person name="Doyle S."/>
        </authorList>
    </citation>
    <scope>NUCLEOTIDE SEQUENCE [LARGE SCALE GENOMIC DNA]</scope>
    <source>
        <strain evidence="3 4">NCTC11155</strain>
    </source>
</reference>
<dbReference type="Proteomes" id="UP000254424">
    <property type="component" value="Unassembled WGS sequence"/>
</dbReference>
<proteinExistence type="predicted"/>
<dbReference type="Proteomes" id="UP000291917">
    <property type="component" value="Unassembled WGS sequence"/>
</dbReference>
<dbReference type="AlphaFoldDB" id="A0A380ZAR0"/>
<dbReference type="Proteomes" id="UP000679226">
    <property type="component" value="Chromosome"/>
</dbReference>
<dbReference type="EMBL" id="UFSX01000002">
    <property type="protein sequence ID" value="SUV43424.1"/>
    <property type="molecule type" value="Genomic_DNA"/>
</dbReference>
<name>A0A380ZAR0_9BACE</name>
<dbReference type="EMBL" id="RCXL01000036">
    <property type="protein sequence ID" value="RYT69362.1"/>
    <property type="molecule type" value="Genomic_DNA"/>
</dbReference>
<evidence type="ECO:0000313" key="1">
    <source>
        <dbReference type="EMBL" id="QUT44755.1"/>
    </source>
</evidence>
<dbReference type="KEGG" id="beg:INE88_01558"/>
<dbReference type="EMBL" id="CP072227">
    <property type="protein sequence ID" value="QUT44755.1"/>
    <property type="molecule type" value="Genomic_DNA"/>
</dbReference>
<reference evidence="1" key="3">
    <citation type="journal article" date="2021" name="PLoS Genet.">
        <title>Mobile Type VI secretion system loci of the gut Bacteroidales display extensive intra-ecosystem transfer, multi-species spread and geographical clustering.</title>
        <authorList>
            <person name="Garcia-Bayona L."/>
            <person name="Coyne M.J."/>
            <person name="Comstock L.E."/>
        </authorList>
    </citation>
    <scope>NUCLEOTIDE SEQUENCE</scope>
    <source>
        <strain evidence="1">CL11T00C20</strain>
    </source>
</reference>
<reference evidence="2 5" key="2">
    <citation type="journal article" date="2019" name="Science, e1252229">
        <title>Invertible promoters mediate bacterial phase variation, antibiotic resistance, and host adaptation in the gut.</title>
        <authorList>
            <person name="Jiang X."/>
            <person name="Hall A.B."/>
            <person name="Arthur T.D."/>
            <person name="Plichta D.R."/>
            <person name="Covington C.T."/>
            <person name="Poyet M."/>
            <person name="Crothers J."/>
            <person name="Moses P.L."/>
            <person name="Tolonen A.C."/>
            <person name="Vlamakis H."/>
            <person name="Alm E.J."/>
            <person name="Xavier R.J."/>
        </authorList>
    </citation>
    <scope>NUCLEOTIDE SEQUENCE [LARGE SCALE GENOMIC DNA]</scope>
    <source>
        <strain evidence="2">Bj_0095</strain>
        <strain evidence="5">bj_0095</strain>
    </source>
</reference>
<evidence type="ECO:0000313" key="5">
    <source>
        <dbReference type="Proteomes" id="UP000291917"/>
    </source>
</evidence>
<evidence type="ECO:0000313" key="4">
    <source>
        <dbReference type="Proteomes" id="UP000254424"/>
    </source>
</evidence>
<organism evidence="3 4">
    <name type="scientific">Bacteroides eggerthii</name>
    <dbReference type="NCBI Taxonomy" id="28111"/>
    <lineage>
        <taxon>Bacteria</taxon>
        <taxon>Pseudomonadati</taxon>
        <taxon>Bacteroidota</taxon>
        <taxon>Bacteroidia</taxon>
        <taxon>Bacteroidales</taxon>
        <taxon>Bacteroidaceae</taxon>
        <taxon>Bacteroides</taxon>
    </lineage>
</organism>
<sequence length="65" mass="7334">MSQISIGQQKSFLSPVIDIFNGEILNYNIADRADLEQINKMLNDLFAITDKLAKENQIILHSDQG</sequence>
<accession>A0A380ZAR0</accession>
<evidence type="ECO:0000313" key="3">
    <source>
        <dbReference type="EMBL" id="SUV43424.1"/>
    </source>
</evidence>
<gene>
    <name evidence="1" type="primary">insK</name>
    <name evidence="2" type="ORF">EAJ03_17195</name>
    <name evidence="1" type="ORF">INE88_01558</name>
    <name evidence="3" type="ORF">NCTC11155_02818</name>
</gene>
<dbReference type="STRING" id="483216.BACEGG_03525"/>
<protein>
    <submittedName>
        <fullName evidence="1">Transposase InsK for insertion sequence element IS150</fullName>
    </submittedName>
</protein>